<evidence type="ECO:0000313" key="2">
    <source>
        <dbReference type="EMBL" id="HGB15117.1"/>
    </source>
</evidence>
<feature type="transmembrane region" description="Helical" evidence="1">
    <location>
        <begin position="119"/>
        <end position="138"/>
    </location>
</feature>
<proteinExistence type="predicted"/>
<feature type="transmembrane region" description="Helical" evidence="1">
    <location>
        <begin position="276"/>
        <end position="297"/>
    </location>
</feature>
<keyword evidence="2" id="KW-0808">Transferase</keyword>
<gene>
    <name evidence="2" type="ORF">ENV62_07780</name>
</gene>
<keyword evidence="1" id="KW-0812">Transmembrane</keyword>
<feature type="transmembrane region" description="Helical" evidence="1">
    <location>
        <begin position="177"/>
        <end position="195"/>
    </location>
</feature>
<dbReference type="EMBL" id="DTHB01000049">
    <property type="protein sequence ID" value="HGB15117.1"/>
    <property type="molecule type" value="Genomic_DNA"/>
</dbReference>
<accession>A0A7C3WTQ4</accession>
<name>A0A7C3WTQ4_9BACT</name>
<feature type="transmembrane region" description="Helical" evidence="1">
    <location>
        <begin position="12"/>
        <end position="35"/>
    </location>
</feature>
<feature type="transmembrane region" description="Helical" evidence="1">
    <location>
        <begin position="145"/>
        <end position="165"/>
    </location>
</feature>
<reference evidence="2" key="1">
    <citation type="journal article" date="2020" name="mSystems">
        <title>Genome- and Community-Level Interaction Insights into Carbon Utilization and Element Cycling Functions of Hydrothermarchaeota in Hydrothermal Sediment.</title>
        <authorList>
            <person name="Zhou Z."/>
            <person name="Liu Y."/>
            <person name="Xu W."/>
            <person name="Pan J."/>
            <person name="Luo Z.H."/>
            <person name="Li M."/>
        </authorList>
    </citation>
    <scope>NUCLEOTIDE SEQUENCE [LARGE SCALE GENOMIC DNA]</scope>
    <source>
        <strain evidence="2">SpSt-776</strain>
    </source>
</reference>
<dbReference type="GO" id="GO:0004659">
    <property type="term" value="F:prenyltransferase activity"/>
    <property type="evidence" value="ECO:0007669"/>
    <property type="project" value="InterPro"/>
</dbReference>
<feature type="transmembrane region" description="Helical" evidence="1">
    <location>
        <begin position="94"/>
        <end position="113"/>
    </location>
</feature>
<feature type="transmembrane region" description="Helical" evidence="1">
    <location>
        <begin position="216"/>
        <end position="241"/>
    </location>
</feature>
<comment type="caution">
    <text evidence="2">The sequence shown here is derived from an EMBL/GenBank/DDBJ whole genome shotgun (WGS) entry which is preliminary data.</text>
</comment>
<organism evidence="2">
    <name type="scientific">Desulfobacca acetoxidans</name>
    <dbReference type="NCBI Taxonomy" id="60893"/>
    <lineage>
        <taxon>Bacteria</taxon>
        <taxon>Pseudomonadati</taxon>
        <taxon>Thermodesulfobacteriota</taxon>
        <taxon>Desulfobaccia</taxon>
        <taxon>Desulfobaccales</taxon>
        <taxon>Desulfobaccaceae</taxon>
        <taxon>Desulfobacca</taxon>
    </lineage>
</organism>
<protein>
    <submittedName>
        <fullName evidence="2">Prenyltransferase</fullName>
    </submittedName>
</protein>
<keyword evidence="1" id="KW-0472">Membrane</keyword>
<dbReference type="InterPro" id="IPR026046">
    <property type="entry name" value="UBIAD1"/>
</dbReference>
<dbReference type="AlphaFoldDB" id="A0A7C3WTQ4"/>
<evidence type="ECO:0000256" key="1">
    <source>
        <dbReference type="SAM" id="Phobius"/>
    </source>
</evidence>
<feature type="transmembrane region" description="Helical" evidence="1">
    <location>
        <begin position="247"/>
        <end position="264"/>
    </location>
</feature>
<dbReference type="CDD" id="cd13962">
    <property type="entry name" value="PT_UbiA_UBIAD1"/>
    <property type="match status" value="1"/>
</dbReference>
<keyword evidence="1" id="KW-1133">Transmembrane helix</keyword>
<sequence>MLDLRGDLSLKFPIVMAAVLFDVLLLLTGLLPFGVGTLLAGATGLPIRLAVFILGLVATACLLLAALASREAFAYQVGRWPSLENQPPWGWDRLAYIFLGVAGLLGVFLQFVLDTGDLTIPLGGVGALAGYFSFAPPLQWYKRGWLEIAGGLCFGLLPVAAGYYLQGGHLISEVLVFGLPLSLAAFNIFLIHGMPEATRKSQPARFSLAERLSPPATGLLFTVVNILTIICLIFILLFPAGVLPARWGLWGLLILALISQELIKRRAYYDEKRINLLCRLTLALHLAMGLLFTWMLGQRL</sequence>
<feature type="transmembrane region" description="Helical" evidence="1">
    <location>
        <begin position="47"/>
        <end position="73"/>
    </location>
</feature>